<keyword evidence="6" id="KW-0496">Mitochondrion</keyword>
<comment type="caution">
    <text evidence="11">The sequence shown here is derived from an EMBL/GenBank/DDBJ whole genome shotgun (WGS) entry which is preliminary data.</text>
</comment>
<evidence type="ECO:0000256" key="3">
    <source>
        <dbReference type="ARBA" id="ARBA00022630"/>
    </source>
</evidence>
<keyword evidence="5 9" id="KW-0560">Oxidoreductase</keyword>
<comment type="catalytic activity">
    <reaction evidence="8 9">
        <text>2 R'C(R)SH + O2 = R'C(R)S-S(R)CR' + H2O2</text>
        <dbReference type="Rhea" id="RHEA:17357"/>
        <dbReference type="ChEBI" id="CHEBI:15379"/>
        <dbReference type="ChEBI" id="CHEBI:16240"/>
        <dbReference type="ChEBI" id="CHEBI:16520"/>
        <dbReference type="ChEBI" id="CHEBI:17412"/>
        <dbReference type="EC" id="1.8.3.2"/>
    </reaction>
</comment>
<sequence>MAASRRGYNLLEGGESTDEKPCKICTDFKTYAKMRSMHKFLEKIARRGRTGSQAVPIVRHLSLRRSTGDISRRSNVILSGDPPATNLSVGPPAINLSVNPMAANQMKQNQPQEQRSDCPLDREELGRNTWSFVHTMAAYYPEKPSTEQQQDMKQFIHLFAKLFPCDDCSRDLLTRISQELPDTSSRQALSQWWCRRHNEVNEKLGKSKYDCSLVDQRWRDGWKDGSCD</sequence>
<evidence type="ECO:0000256" key="4">
    <source>
        <dbReference type="ARBA" id="ARBA00022827"/>
    </source>
</evidence>
<name>A0AAD9JH09_9ANNE</name>
<evidence type="ECO:0000256" key="1">
    <source>
        <dbReference type="ARBA" id="ARBA00001974"/>
    </source>
</evidence>
<evidence type="ECO:0000313" key="12">
    <source>
        <dbReference type="Proteomes" id="UP001208570"/>
    </source>
</evidence>
<feature type="domain" description="ERV/ALR sulfhydryl oxidase" evidence="10">
    <location>
        <begin position="118"/>
        <end position="218"/>
    </location>
</feature>
<protein>
    <recommendedName>
        <fullName evidence="9">Sulfhydryl oxidase</fullName>
        <ecNumber evidence="9">1.8.3.2</ecNumber>
    </recommendedName>
</protein>
<evidence type="ECO:0000256" key="8">
    <source>
        <dbReference type="ARBA" id="ARBA00048864"/>
    </source>
</evidence>
<reference evidence="11" key="1">
    <citation type="journal article" date="2023" name="Mol. Biol. Evol.">
        <title>Third-Generation Sequencing Reveals the Adaptive Role of the Epigenome in Three Deep-Sea Polychaetes.</title>
        <authorList>
            <person name="Perez M."/>
            <person name="Aroh O."/>
            <person name="Sun Y."/>
            <person name="Lan Y."/>
            <person name="Juniper S.K."/>
            <person name="Young C.R."/>
            <person name="Angers B."/>
            <person name="Qian P.Y."/>
        </authorList>
    </citation>
    <scope>NUCLEOTIDE SEQUENCE</scope>
    <source>
        <strain evidence="11">P08H-3</strain>
    </source>
</reference>
<dbReference type="PANTHER" id="PTHR12645">
    <property type="entry name" value="ALR/ERV"/>
    <property type="match status" value="1"/>
</dbReference>
<evidence type="ECO:0000256" key="7">
    <source>
        <dbReference type="ARBA" id="ARBA00023157"/>
    </source>
</evidence>
<dbReference type="FunFam" id="1.20.120.310:FF:000003">
    <property type="entry name" value="Sulfhydryl oxidase"/>
    <property type="match status" value="1"/>
</dbReference>
<dbReference type="SUPFAM" id="SSF69000">
    <property type="entry name" value="FAD-dependent thiol oxidase"/>
    <property type="match status" value="1"/>
</dbReference>
<dbReference type="Gene3D" id="1.20.120.310">
    <property type="entry name" value="ERV/ALR sulfhydryl oxidase domain"/>
    <property type="match status" value="1"/>
</dbReference>
<evidence type="ECO:0000256" key="5">
    <source>
        <dbReference type="ARBA" id="ARBA00023002"/>
    </source>
</evidence>
<dbReference type="InterPro" id="IPR039799">
    <property type="entry name" value="ALR/ERV"/>
</dbReference>
<dbReference type="GO" id="GO:0016971">
    <property type="term" value="F:flavin-dependent sulfhydryl oxidase activity"/>
    <property type="evidence" value="ECO:0007669"/>
    <property type="project" value="InterPro"/>
</dbReference>
<evidence type="ECO:0000259" key="10">
    <source>
        <dbReference type="PROSITE" id="PS51324"/>
    </source>
</evidence>
<keyword evidence="4 9" id="KW-0274">FAD</keyword>
<dbReference type="Pfam" id="PF04777">
    <property type="entry name" value="Evr1_Alr"/>
    <property type="match status" value="1"/>
</dbReference>
<keyword evidence="3 9" id="KW-0285">Flavoprotein</keyword>
<dbReference type="PANTHER" id="PTHR12645:SF0">
    <property type="entry name" value="FAD-LINKED SULFHYDRYL OXIDASE ALR"/>
    <property type="match status" value="1"/>
</dbReference>
<keyword evidence="12" id="KW-1185">Reference proteome</keyword>
<dbReference type="Proteomes" id="UP001208570">
    <property type="component" value="Unassembled WGS sequence"/>
</dbReference>
<dbReference type="PROSITE" id="PS51324">
    <property type="entry name" value="ERV_ALR"/>
    <property type="match status" value="1"/>
</dbReference>
<evidence type="ECO:0000313" key="11">
    <source>
        <dbReference type="EMBL" id="KAK2152804.1"/>
    </source>
</evidence>
<evidence type="ECO:0000256" key="6">
    <source>
        <dbReference type="ARBA" id="ARBA00023128"/>
    </source>
</evidence>
<dbReference type="InterPro" id="IPR036774">
    <property type="entry name" value="ERV/ALR_sulphydryl_oxid_sf"/>
</dbReference>
<evidence type="ECO:0000256" key="2">
    <source>
        <dbReference type="ARBA" id="ARBA00004569"/>
    </source>
</evidence>
<dbReference type="EMBL" id="JAODUP010000317">
    <property type="protein sequence ID" value="KAK2152804.1"/>
    <property type="molecule type" value="Genomic_DNA"/>
</dbReference>
<accession>A0AAD9JH09</accession>
<dbReference type="GO" id="GO:0050660">
    <property type="term" value="F:flavin adenine dinucleotide binding"/>
    <property type="evidence" value="ECO:0007669"/>
    <property type="project" value="TreeGrafter"/>
</dbReference>
<comment type="cofactor">
    <cofactor evidence="1 9">
        <name>FAD</name>
        <dbReference type="ChEBI" id="CHEBI:57692"/>
    </cofactor>
</comment>
<dbReference type="EC" id="1.8.3.2" evidence="9"/>
<gene>
    <name evidence="11" type="ORF">LSH36_317g02042</name>
</gene>
<dbReference type="GO" id="GO:0005758">
    <property type="term" value="C:mitochondrial intermembrane space"/>
    <property type="evidence" value="ECO:0007669"/>
    <property type="project" value="UniProtKB-SubCell"/>
</dbReference>
<organism evidence="11 12">
    <name type="scientific">Paralvinella palmiformis</name>
    <dbReference type="NCBI Taxonomy" id="53620"/>
    <lineage>
        <taxon>Eukaryota</taxon>
        <taxon>Metazoa</taxon>
        <taxon>Spiralia</taxon>
        <taxon>Lophotrochozoa</taxon>
        <taxon>Annelida</taxon>
        <taxon>Polychaeta</taxon>
        <taxon>Sedentaria</taxon>
        <taxon>Canalipalpata</taxon>
        <taxon>Terebellida</taxon>
        <taxon>Terebelliformia</taxon>
        <taxon>Alvinellidae</taxon>
        <taxon>Paralvinella</taxon>
    </lineage>
</organism>
<proteinExistence type="predicted"/>
<keyword evidence="7" id="KW-1015">Disulfide bond</keyword>
<comment type="subcellular location">
    <subcellularLocation>
        <location evidence="2">Mitochondrion intermembrane space</location>
    </subcellularLocation>
</comment>
<dbReference type="AlphaFoldDB" id="A0AAD9JH09"/>
<evidence type="ECO:0000256" key="9">
    <source>
        <dbReference type="RuleBase" id="RU371123"/>
    </source>
</evidence>
<dbReference type="InterPro" id="IPR017905">
    <property type="entry name" value="ERV/ALR_sulphydryl_oxidase"/>
</dbReference>